<dbReference type="VEuPathDB" id="VectorBase:GPPI029188"/>
<dbReference type="EMBL" id="JXJN01013836">
    <property type="status" value="NOT_ANNOTATED_CDS"/>
    <property type="molecule type" value="Genomic_DNA"/>
</dbReference>
<protein>
    <submittedName>
        <fullName evidence="2">Uncharacterized protein</fullName>
    </submittedName>
</protein>
<dbReference type="Proteomes" id="UP000092460">
    <property type="component" value="Unassembled WGS sequence"/>
</dbReference>
<reference evidence="3" key="1">
    <citation type="submission" date="2015-01" db="EMBL/GenBank/DDBJ databases">
        <authorList>
            <person name="Aksoy S."/>
            <person name="Warren W."/>
            <person name="Wilson R.K."/>
        </authorList>
    </citation>
    <scope>NUCLEOTIDE SEQUENCE [LARGE SCALE GENOMIC DNA]</scope>
    <source>
        <strain evidence="3">IAEA</strain>
    </source>
</reference>
<feature type="transmembrane region" description="Helical" evidence="1">
    <location>
        <begin position="71"/>
        <end position="96"/>
    </location>
</feature>
<accession>A0A1B0BGE6</accession>
<sequence>MIGGSQSNDPCQRMVVEEWITITPDTIHFIILDDFLDYLQAAKAAYGHLEVHTDCALMLLRDELKIMRENSVFCVFFCMKLFPQISWLFLFLLLLLPEEDCNEL</sequence>
<organism evidence="2 3">
    <name type="scientific">Glossina palpalis gambiensis</name>
    <dbReference type="NCBI Taxonomy" id="67801"/>
    <lineage>
        <taxon>Eukaryota</taxon>
        <taxon>Metazoa</taxon>
        <taxon>Ecdysozoa</taxon>
        <taxon>Arthropoda</taxon>
        <taxon>Hexapoda</taxon>
        <taxon>Insecta</taxon>
        <taxon>Pterygota</taxon>
        <taxon>Neoptera</taxon>
        <taxon>Endopterygota</taxon>
        <taxon>Diptera</taxon>
        <taxon>Brachycera</taxon>
        <taxon>Muscomorpha</taxon>
        <taxon>Hippoboscoidea</taxon>
        <taxon>Glossinidae</taxon>
        <taxon>Glossina</taxon>
    </lineage>
</organism>
<dbReference type="EnsemblMetazoa" id="GPPI029188-RA">
    <property type="protein sequence ID" value="GPPI029188-PA"/>
    <property type="gene ID" value="GPPI029188"/>
</dbReference>
<evidence type="ECO:0000313" key="3">
    <source>
        <dbReference type="Proteomes" id="UP000092460"/>
    </source>
</evidence>
<evidence type="ECO:0000256" key="1">
    <source>
        <dbReference type="SAM" id="Phobius"/>
    </source>
</evidence>
<keyword evidence="1" id="KW-1133">Transmembrane helix</keyword>
<name>A0A1B0BGE6_9MUSC</name>
<keyword evidence="1" id="KW-0472">Membrane</keyword>
<keyword evidence="3" id="KW-1185">Reference proteome</keyword>
<proteinExistence type="predicted"/>
<evidence type="ECO:0000313" key="2">
    <source>
        <dbReference type="EnsemblMetazoa" id="GPPI029188-PA"/>
    </source>
</evidence>
<keyword evidence="1" id="KW-0812">Transmembrane</keyword>
<dbReference type="AlphaFoldDB" id="A0A1B0BGE6"/>
<reference evidence="2" key="2">
    <citation type="submission" date="2020-05" db="UniProtKB">
        <authorList>
            <consortium name="EnsemblMetazoa"/>
        </authorList>
    </citation>
    <scope>IDENTIFICATION</scope>
    <source>
        <strain evidence="2">IAEA</strain>
    </source>
</reference>